<dbReference type="RefSeq" id="XP_049145361.1">
    <property type="nucleotide sequence ID" value="XM_049288217.1"/>
</dbReference>
<dbReference type="InterPro" id="IPR052337">
    <property type="entry name" value="SAT4-like"/>
</dbReference>
<proteinExistence type="inferred from homology"/>
<dbReference type="GO" id="GO:0016020">
    <property type="term" value="C:membrane"/>
    <property type="evidence" value="ECO:0007669"/>
    <property type="project" value="UniProtKB-SubCell"/>
</dbReference>
<evidence type="ECO:0000256" key="7">
    <source>
        <dbReference type="SAM" id="Phobius"/>
    </source>
</evidence>
<evidence type="ECO:0000256" key="1">
    <source>
        <dbReference type="ARBA" id="ARBA00004141"/>
    </source>
</evidence>
<feature type="transmembrane region" description="Helical" evidence="7">
    <location>
        <begin position="124"/>
        <end position="141"/>
    </location>
</feature>
<feature type="compositionally biased region" description="Low complexity" evidence="6">
    <location>
        <begin position="506"/>
        <end position="518"/>
    </location>
</feature>
<keyword evidence="10" id="KW-1185">Reference proteome</keyword>
<dbReference type="KEGG" id="clup:CLUP02_09238"/>
<dbReference type="Pfam" id="PF20684">
    <property type="entry name" value="Fung_rhodopsin"/>
    <property type="match status" value="1"/>
</dbReference>
<sequence>MLEGLKKKDTLILIMTLLSSAAQKVREPLFCLSLIQRQINVCATRAFPNSTSLGLVDITDKRFLDPDALDTSISAFRNDSLKNPPTSYDHCSTYASADGRAPLSMAIGQLDSILRRDDKFLKEMWTWFGVGALVILLRFFVRIRMVGPRGLKGDDYTMLVCVSITSDNEHLRDEEDLAVLICVNLDRYGTNVDLTAAQISTLSDEEVARLVQGSKFQQVAWYSYTAYFKRMTFDLWQSARVLKHLAWFTILSYLVVVGTISFSCMPFSDNWGVRPLPSEKCVFKAQNLLVSTFLNVVTDAAILCLPLPVLKEIRVPFYKKIFIAVLICSGLFVIAAAIMRVAVTLGSEPSTITVNRWGVRECEVGLIAVNAPILRPLFSRRFWQWHYRPPARPSNPMESARRSRTTVGGHRRRVIKEDSLLGWVNSTTSRIGTIVGGTRDHGNAGDVELGDAASEQELEPLDKVYTNTSASTQDDHLKRKAAHSGFICSTKSERRTGSRNAALQNQTSGPQPSTSSQQFCRMRSGNPTSQLLESIRVSPAHLLQQTSYSLSPCLSSIIDSPGRPQYSSSLFSGHLLSQSGQYTWLSVILRSRNVKKASGNSETRILQY</sequence>
<evidence type="ECO:0000256" key="5">
    <source>
        <dbReference type="ARBA" id="ARBA00038359"/>
    </source>
</evidence>
<dbReference type="PANTHER" id="PTHR33048">
    <property type="entry name" value="PTH11-LIKE INTEGRAL MEMBRANE PROTEIN (AFU_ORTHOLOGUE AFUA_5G11245)"/>
    <property type="match status" value="1"/>
</dbReference>
<gene>
    <name evidence="9" type="ORF">CLUP02_09238</name>
</gene>
<comment type="subcellular location">
    <subcellularLocation>
        <location evidence="1">Membrane</location>
        <topology evidence="1">Multi-pass membrane protein</topology>
    </subcellularLocation>
</comment>
<evidence type="ECO:0000256" key="6">
    <source>
        <dbReference type="SAM" id="MobiDB-lite"/>
    </source>
</evidence>
<organism evidence="9 10">
    <name type="scientific">Colletotrichum lupini</name>
    <dbReference type="NCBI Taxonomy" id="145971"/>
    <lineage>
        <taxon>Eukaryota</taxon>
        <taxon>Fungi</taxon>
        <taxon>Dikarya</taxon>
        <taxon>Ascomycota</taxon>
        <taxon>Pezizomycotina</taxon>
        <taxon>Sordariomycetes</taxon>
        <taxon>Hypocreomycetidae</taxon>
        <taxon>Glomerellales</taxon>
        <taxon>Glomerellaceae</taxon>
        <taxon>Colletotrichum</taxon>
        <taxon>Colletotrichum acutatum species complex</taxon>
    </lineage>
</organism>
<dbReference type="EMBL" id="CP019476">
    <property type="protein sequence ID" value="UQC83742.1"/>
    <property type="molecule type" value="Genomic_DNA"/>
</dbReference>
<evidence type="ECO:0000313" key="10">
    <source>
        <dbReference type="Proteomes" id="UP000830671"/>
    </source>
</evidence>
<feature type="region of interest" description="Disordered" evidence="6">
    <location>
        <begin position="486"/>
        <end position="523"/>
    </location>
</feature>
<evidence type="ECO:0000256" key="2">
    <source>
        <dbReference type="ARBA" id="ARBA00022692"/>
    </source>
</evidence>
<comment type="similarity">
    <text evidence="5">Belongs to the SAT4 family.</text>
</comment>
<feature type="transmembrane region" description="Helical" evidence="7">
    <location>
        <begin position="288"/>
        <end position="309"/>
    </location>
</feature>
<dbReference type="PANTHER" id="PTHR33048:SF47">
    <property type="entry name" value="INTEGRAL MEMBRANE PROTEIN-RELATED"/>
    <property type="match status" value="1"/>
</dbReference>
<feature type="transmembrane region" description="Helical" evidence="7">
    <location>
        <begin position="245"/>
        <end position="268"/>
    </location>
</feature>
<reference evidence="9" key="1">
    <citation type="journal article" date="2021" name="Mol. Plant Microbe Interact.">
        <title>Complete Genome Sequence of the Plant-Pathogenic Fungus Colletotrichum lupini.</title>
        <authorList>
            <person name="Baroncelli R."/>
            <person name="Pensec F."/>
            <person name="Da Lio D."/>
            <person name="Boufleur T."/>
            <person name="Vicente I."/>
            <person name="Sarrocco S."/>
            <person name="Picot A."/>
            <person name="Baraldi E."/>
            <person name="Sukno S."/>
            <person name="Thon M."/>
            <person name="Le Floch G."/>
        </authorList>
    </citation>
    <scope>NUCLEOTIDE SEQUENCE</scope>
    <source>
        <strain evidence="9">IMI 504893</strain>
    </source>
</reference>
<evidence type="ECO:0000313" key="9">
    <source>
        <dbReference type="EMBL" id="UQC83742.1"/>
    </source>
</evidence>
<protein>
    <recommendedName>
        <fullName evidence="8">Rhodopsin domain-containing protein</fullName>
    </recommendedName>
</protein>
<dbReference type="GeneID" id="73343227"/>
<keyword evidence="2 7" id="KW-0812">Transmembrane</keyword>
<evidence type="ECO:0000259" key="8">
    <source>
        <dbReference type="Pfam" id="PF20684"/>
    </source>
</evidence>
<dbReference type="InterPro" id="IPR049326">
    <property type="entry name" value="Rhodopsin_dom_fungi"/>
</dbReference>
<name>A0A9Q8SUD1_9PEZI</name>
<accession>A0A9Q8SUD1</accession>
<dbReference type="Proteomes" id="UP000830671">
    <property type="component" value="Chromosome 4"/>
</dbReference>
<keyword evidence="4 7" id="KW-0472">Membrane</keyword>
<evidence type="ECO:0000256" key="3">
    <source>
        <dbReference type="ARBA" id="ARBA00022989"/>
    </source>
</evidence>
<feature type="domain" description="Rhodopsin" evidence="8">
    <location>
        <begin position="138"/>
        <end position="380"/>
    </location>
</feature>
<evidence type="ECO:0000256" key="4">
    <source>
        <dbReference type="ARBA" id="ARBA00023136"/>
    </source>
</evidence>
<dbReference type="AlphaFoldDB" id="A0A9Q8SUD1"/>
<feature type="transmembrane region" description="Helical" evidence="7">
    <location>
        <begin position="321"/>
        <end position="343"/>
    </location>
</feature>
<keyword evidence="3 7" id="KW-1133">Transmembrane helix</keyword>